<dbReference type="Gene3D" id="3.60.10.10">
    <property type="entry name" value="Endonuclease/exonuclease/phosphatase"/>
    <property type="match status" value="1"/>
</dbReference>
<dbReference type="PANTHER" id="PTHR12121">
    <property type="entry name" value="CARBON CATABOLITE REPRESSOR PROTEIN 4"/>
    <property type="match status" value="1"/>
</dbReference>
<dbReference type="GO" id="GO:0000175">
    <property type="term" value="F:3'-5'-RNA exonuclease activity"/>
    <property type="evidence" value="ECO:0007669"/>
    <property type="project" value="TreeGrafter"/>
</dbReference>
<feature type="chain" id="PRO_5022988554" evidence="1">
    <location>
        <begin position="23"/>
        <end position="284"/>
    </location>
</feature>
<keyword evidence="4" id="KW-1185">Reference proteome</keyword>
<dbReference type="InterPro" id="IPR036691">
    <property type="entry name" value="Endo/exonu/phosph_ase_sf"/>
</dbReference>
<name>A0A5C5V2G0_9BACT</name>
<dbReference type="PANTHER" id="PTHR12121:SF36">
    <property type="entry name" value="ENDONUCLEASE_EXONUCLEASE_PHOSPHATASE DOMAIN-CONTAINING PROTEIN"/>
    <property type="match status" value="1"/>
</dbReference>
<accession>A0A5C5V2G0</accession>
<dbReference type="EMBL" id="SJPF01000003">
    <property type="protein sequence ID" value="TWT32668.1"/>
    <property type="molecule type" value="Genomic_DNA"/>
</dbReference>
<keyword evidence="1" id="KW-0732">Signal</keyword>
<gene>
    <name evidence="3" type="ORF">Enr8_24730</name>
</gene>
<dbReference type="Pfam" id="PF03372">
    <property type="entry name" value="Exo_endo_phos"/>
    <property type="match status" value="1"/>
</dbReference>
<dbReference type="InterPro" id="IPR050410">
    <property type="entry name" value="CCR4/nocturin_mRNA_transcr"/>
</dbReference>
<organism evidence="3 4">
    <name type="scientific">Blastopirellula retiformator</name>
    <dbReference type="NCBI Taxonomy" id="2527970"/>
    <lineage>
        <taxon>Bacteria</taxon>
        <taxon>Pseudomonadati</taxon>
        <taxon>Planctomycetota</taxon>
        <taxon>Planctomycetia</taxon>
        <taxon>Pirellulales</taxon>
        <taxon>Pirellulaceae</taxon>
        <taxon>Blastopirellula</taxon>
    </lineage>
</organism>
<evidence type="ECO:0000259" key="2">
    <source>
        <dbReference type="Pfam" id="PF03372"/>
    </source>
</evidence>
<sequence precursor="true">MLRIFSLVCLASLALTPSLVMSAESQNSLGVMSFNIRYGAANDGENRWDLRKPLVVNTIKRYDPDLLGTQECLPFQEAYLRENLPQYDCYAVSREGKGTKGEECAIFYRKSRFERLDQGSVALSETPQKIGSVSWDSSLPRIASWVKLRDKQSGRTFTYWNAHFDHRGATARTESAKLLVALMKAADDSGPVILTGDFNADAGSPPHKALSGYLKDAWDAANWKGSAWTFNGWSDRDSGARIDWIFHSPSFTASDTTIDRWKSDSGRYPSDHCPVTTTLTFGEK</sequence>
<evidence type="ECO:0000313" key="3">
    <source>
        <dbReference type="EMBL" id="TWT32668.1"/>
    </source>
</evidence>
<comment type="caution">
    <text evidence="3">The sequence shown here is derived from an EMBL/GenBank/DDBJ whole genome shotgun (WGS) entry which is preliminary data.</text>
</comment>
<keyword evidence="3" id="KW-0540">Nuclease</keyword>
<dbReference type="InterPro" id="IPR005135">
    <property type="entry name" value="Endo/exonuclease/phosphatase"/>
</dbReference>
<protein>
    <submittedName>
        <fullName evidence="3">Endonuclease/Exonuclease/phosphatase family protein</fullName>
    </submittedName>
</protein>
<reference evidence="3 4" key="1">
    <citation type="submission" date="2019-02" db="EMBL/GenBank/DDBJ databases">
        <title>Deep-cultivation of Planctomycetes and their phenomic and genomic characterization uncovers novel biology.</title>
        <authorList>
            <person name="Wiegand S."/>
            <person name="Jogler M."/>
            <person name="Boedeker C."/>
            <person name="Pinto D."/>
            <person name="Vollmers J."/>
            <person name="Rivas-Marin E."/>
            <person name="Kohn T."/>
            <person name="Peeters S.H."/>
            <person name="Heuer A."/>
            <person name="Rast P."/>
            <person name="Oberbeckmann S."/>
            <person name="Bunk B."/>
            <person name="Jeske O."/>
            <person name="Meyerdierks A."/>
            <person name="Storesund J.E."/>
            <person name="Kallscheuer N."/>
            <person name="Luecker S."/>
            <person name="Lage O.M."/>
            <person name="Pohl T."/>
            <person name="Merkel B.J."/>
            <person name="Hornburger P."/>
            <person name="Mueller R.-W."/>
            <person name="Bruemmer F."/>
            <person name="Labrenz M."/>
            <person name="Spormann A.M."/>
            <person name="Op Den Camp H."/>
            <person name="Overmann J."/>
            <person name="Amann R."/>
            <person name="Jetten M.S.M."/>
            <person name="Mascher T."/>
            <person name="Medema M.H."/>
            <person name="Devos D.P."/>
            <person name="Kaster A.-K."/>
            <person name="Ovreas L."/>
            <person name="Rohde M."/>
            <person name="Galperin M.Y."/>
            <person name="Jogler C."/>
        </authorList>
    </citation>
    <scope>NUCLEOTIDE SEQUENCE [LARGE SCALE GENOMIC DNA]</scope>
    <source>
        <strain evidence="3 4">Enr8</strain>
    </source>
</reference>
<keyword evidence="3" id="KW-0378">Hydrolase</keyword>
<evidence type="ECO:0000313" key="4">
    <source>
        <dbReference type="Proteomes" id="UP000318878"/>
    </source>
</evidence>
<keyword evidence="3" id="KW-0255">Endonuclease</keyword>
<dbReference type="SUPFAM" id="SSF56219">
    <property type="entry name" value="DNase I-like"/>
    <property type="match status" value="1"/>
</dbReference>
<proteinExistence type="predicted"/>
<dbReference type="Proteomes" id="UP000318878">
    <property type="component" value="Unassembled WGS sequence"/>
</dbReference>
<feature type="domain" description="Endonuclease/exonuclease/phosphatase" evidence="2">
    <location>
        <begin position="32"/>
        <end position="272"/>
    </location>
</feature>
<dbReference type="AlphaFoldDB" id="A0A5C5V2G0"/>
<feature type="signal peptide" evidence="1">
    <location>
        <begin position="1"/>
        <end position="22"/>
    </location>
</feature>
<evidence type="ECO:0000256" key="1">
    <source>
        <dbReference type="SAM" id="SignalP"/>
    </source>
</evidence>
<dbReference type="CDD" id="cd09083">
    <property type="entry name" value="EEP-1"/>
    <property type="match status" value="1"/>
</dbReference>
<dbReference type="GO" id="GO:0004519">
    <property type="term" value="F:endonuclease activity"/>
    <property type="evidence" value="ECO:0007669"/>
    <property type="project" value="UniProtKB-KW"/>
</dbReference>
<keyword evidence="3" id="KW-0269">Exonuclease</keyword>